<dbReference type="Proteomes" id="UP000000249">
    <property type="component" value="Chromosome 1"/>
</dbReference>
<dbReference type="OrthoDB" id="5902494at2"/>
<reference evidence="3 4" key="1">
    <citation type="submission" date="2007-03" db="EMBL/GenBank/DDBJ databases">
        <authorList>
            <person name="Heidelberg J."/>
        </authorList>
    </citation>
    <scope>NUCLEOTIDE SEQUENCE [LARGE SCALE GENOMIC DNA]</scope>
    <source>
        <strain evidence="4">ATCC 39541 / Classical Ogawa 395 / O395</strain>
        <strain evidence="3">O395</strain>
    </source>
</reference>
<protein>
    <submittedName>
        <fullName evidence="3">Uncharacterized protein</fullName>
    </submittedName>
</protein>
<evidence type="ECO:0000313" key="4">
    <source>
        <dbReference type="Proteomes" id="UP000000249"/>
    </source>
</evidence>
<dbReference type="Pfam" id="PF07459">
    <property type="entry name" value="CTX_RstB"/>
    <property type="match status" value="1"/>
</dbReference>
<dbReference type="KEGG" id="vcr:VC395_1596"/>
<dbReference type="KEGG" id="vcr:VC395_1592"/>
<dbReference type="AlphaFoldDB" id="A0A0H3AJN7"/>
<dbReference type="EMBL" id="CP000627">
    <property type="protein sequence ID" value="ABQ20766.1"/>
    <property type="molecule type" value="Genomic_DNA"/>
</dbReference>
<evidence type="ECO:0000313" key="2">
    <source>
        <dbReference type="EMBL" id="ABQ20513.1"/>
    </source>
</evidence>
<proteinExistence type="predicted"/>
<dbReference type="KEGG" id="vco:VC0395_A1074"/>
<evidence type="ECO:0000313" key="3">
    <source>
        <dbReference type="EMBL" id="ABQ20766.1"/>
    </source>
</evidence>
<dbReference type="EMBL" id="CP000627">
    <property type="protein sequence ID" value="ABQ20513.1"/>
    <property type="molecule type" value="Genomic_DNA"/>
</dbReference>
<dbReference type="EMBL" id="CP000627">
    <property type="protein sequence ID" value="ABQ20447.1"/>
    <property type="molecule type" value="Genomic_DNA"/>
</dbReference>
<name>A0A0H3AJN7_VIBC3</name>
<evidence type="ECO:0000313" key="1">
    <source>
        <dbReference type="EMBL" id="ABQ20447.1"/>
    </source>
</evidence>
<dbReference type="KEGG" id="vco:VC0395_A1084"/>
<organism evidence="3 4">
    <name type="scientific">Vibrio cholerae serotype O1 (strain ATCC 39541 / Classical Ogawa 395 / O395)</name>
    <dbReference type="NCBI Taxonomy" id="345073"/>
    <lineage>
        <taxon>Bacteria</taxon>
        <taxon>Pseudomonadati</taxon>
        <taxon>Pseudomonadota</taxon>
        <taxon>Gammaproteobacteria</taxon>
        <taxon>Vibrionales</taxon>
        <taxon>Vibrionaceae</taxon>
        <taxon>Vibrio</taxon>
    </lineage>
</organism>
<dbReference type="KEGG" id="vcr:VC395_1586"/>
<gene>
    <name evidence="2" type="ordered locus">VC0395_A1074</name>
    <name evidence="1" type="ordered locus">VC0395_A1079</name>
    <name evidence="3" type="ordered locus">VC0395_A1084</name>
</gene>
<dbReference type="PATRIC" id="fig|345073.21.peg.1533"/>
<sequence length="94" mass="10453">MKVVYMGISHRKGISNKGLGKPYEMHKIHFATPIETIDTPNMSLSGRGLQEQTLDIDPLCLPQFDKVSPLSEVNVSVEPKPSNFTQTWVVGLTQ</sequence>
<dbReference type="InterPro" id="IPR010008">
    <property type="entry name" value="Vibrio_Phage_CTX_RstB"/>
</dbReference>
<accession>A0A0H3AJN7</accession>
<dbReference type="KEGG" id="vco:VC0395_A1079"/>